<organism evidence="1 2">
    <name type="scientific">Undibacterium danionis</name>
    <dbReference type="NCBI Taxonomy" id="1812100"/>
    <lineage>
        <taxon>Bacteria</taxon>
        <taxon>Pseudomonadati</taxon>
        <taxon>Pseudomonadota</taxon>
        <taxon>Betaproteobacteria</taxon>
        <taxon>Burkholderiales</taxon>
        <taxon>Oxalobacteraceae</taxon>
        <taxon>Undibacterium</taxon>
    </lineage>
</organism>
<dbReference type="Proteomes" id="UP001589844">
    <property type="component" value="Unassembled WGS sequence"/>
</dbReference>
<comment type="caution">
    <text evidence="1">The sequence shown here is derived from an EMBL/GenBank/DDBJ whole genome shotgun (WGS) entry which is preliminary data.</text>
</comment>
<reference evidence="1 2" key="1">
    <citation type="submission" date="2024-09" db="EMBL/GenBank/DDBJ databases">
        <authorList>
            <person name="Sun Q."/>
            <person name="Mori K."/>
        </authorList>
    </citation>
    <scope>NUCLEOTIDE SEQUENCE [LARGE SCALE GENOMIC DNA]</scope>
    <source>
        <strain evidence="1 2">CCM 8677</strain>
    </source>
</reference>
<protein>
    <submittedName>
        <fullName evidence="1">DUF535 family protein</fullName>
    </submittedName>
</protein>
<evidence type="ECO:0000313" key="2">
    <source>
        <dbReference type="Proteomes" id="UP001589844"/>
    </source>
</evidence>
<keyword evidence="2" id="KW-1185">Reference proteome</keyword>
<proteinExistence type="predicted"/>
<accession>A0ABV6IBH8</accession>
<dbReference type="PANTHER" id="PTHR38785:SF1">
    <property type="entry name" value="HOMOLOG OF VIRK"/>
    <property type="match status" value="1"/>
</dbReference>
<evidence type="ECO:0000313" key="1">
    <source>
        <dbReference type="EMBL" id="MFC0349188.1"/>
    </source>
</evidence>
<dbReference type="PANTHER" id="PTHR38785">
    <property type="entry name" value="HOMOLOG OF VIRK"/>
    <property type="match status" value="1"/>
</dbReference>
<gene>
    <name evidence="1" type="ORF">ACFFJH_05180</name>
</gene>
<sequence>MLKKIKLSDGVDQSRRGLSYFREYLKLFVRSQLNQKATQDWLDFWNSTDAFGAIATASPQLIKKIYRPYLSRRFNCLQRCAMIQSHYQLVQQFGLLGMVTDALLEPLMLFTITGKSGASYQLQLVSTTVMEREGELVIQLVSNQQVIYSIAFSFIQENQRREIGVGCLQGGRAEDALEIIRRTTRDMYGLRPKTLLINLVQQIGLQFQCQQLLLVANHNRVVTQPLKKGKVLANYDETWLEHKASRMDSGDFCLPCRELTEPDYADISSHKRSEARKRYSLLSTASLAVRDCFHLKS</sequence>
<name>A0ABV6IBH8_9BURK</name>
<dbReference type="EMBL" id="JBHLXJ010000004">
    <property type="protein sequence ID" value="MFC0349188.1"/>
    <property type="molecule type" value="Genomic_DNA"/>
</dbReference>
<dbReference type="RefSeq" id="WP_390210586.1">
    <property type="nucleotide sequence ID" value="NZ_JBHLXJ010000004.1"/>
</dbReference>
<dbReference type="Pfam" id="PF04393">
    <property type="entry name" value="DUF535"/>
    <property type="match status" value="1"/>
</dbReference>
<dbReference type="InterPro" id="IPR007488">
    <property type="entry name" value="DUF535"/>
</dbReference>